<name>A0ABW5CQJ4_9HYPH</name>
<evidence type="ECO:0000313" key="1">
    <source>
        <dbReference type="EMBL" id="MFD2239112.1"/>
    </source>
</evidence>
<evidence type="ECO:0008006" key="3">
    <source>
        <dbReference type="Google" id="ProtNLM"/>
    </source>
</evidence>
<dbReference type="Proteomes" id="UP001597371">
    <property type="component" value="Unassembled WGS sequence"/>
</dbReference>
<proteinExistence type="predicted"/>
<reference evidence="2" key="1">
    <citation type="journal article" date="2019" name="Int. J. Syst. Evol. Microbiol.">
        <title>The Global Catalogue of Microorganisms (GCM) 10K type strain sequencing project: providing services to taxonomists for standard genome sequencing and annotation.</title>
        <authorList>
            <consortium name="The Broad Institute Genomics Platform"/>
            <consortium name="The Broad Institute Genome Sequencing Center for Infectious Disease"/>
            <person name="Wu L."/>
            <person name="Ma J."/>
        </authorList>
    </citation>
    <scope>NUCLEOTIDE SEQUENCE [LARGE SCALE GENOMIC DNA]</scope>
    <source>
        <strain evidence="2">ZS-35-S2</strain>
    </source>
</reference>
<evidence type="ECO:0000313" key="2">
    <source>
        <dbReference type="Proteomes" id="UP001597371"/>
    </source>
</evidence>
<dbReference type="EMBL" id="JBHUIJ010000026">
    <property type="protein sequence ID" value="MFD2239112.1"/>
    <property type="molecule type" value="Genomic_DNA"/>
</dbReference>
<sequence>MEAVEALVRWYLDTHWFTPWFDTEAAAAYLRREPGTLKGWRSRGERPRFYVVNSQLIRYHVDDLDTFVRGGRRKKRLPAWLMDKVAERAADRLLPTVKSPRDGNEK</sequence>
<keyword evidence="2" id="KW-1185">Reference proteome</keyword>
<organism evidence="1 2">
    <name type="scientific">Aureimonas populi</name>
    <dbReference type="NCBI Taxonomy" id="1701758"/>
    <lineage>
        <taxon>Bacteria</taxon>
        <taxon>Pseudomonadati</taxon>
        <taxon>Pseudomonadota</taxon>
        <taxon>Alphaproteobacteria</taxon>
        <taxon>Hyphomicrobiales</taxon>
        <taxon>Aurantimonadaceae</taxon>
        <taxon>Aureimonas</taxon>
    </lineage>
</organism>
<accession>A0ABW5CQJ4</accession>
<comment type="caution">
    <text evidence="1">The sequence shown here is derived from an EMBL/GenBank/DDBJ whole genome shotgun (WGS) entry which is preliminary data.</text>
</comment>
<protein>
    <recommendedName>
        <fullName evidence="3">DNA-binding protein</fullName>
    </recommendedName>
</protein>
<dbReference type="RefSeq" id="WP_209736464.1">
    <property type="nucleotide sequence ID" value="NZ_CP072611.1"/>
</dbReference>
<gene>
    <name evidence="1" type="ORF">ACFSKQ_16810</name>
</gene>